<reference evidence="13 14" key="1">
    <citation type="journal article" date="2010" name="Nature">
        <title>Perigord black truffle genome uncovers evolutionary origins and mechanisms of symbiosis.</title>
        <authorList>
            <person name="Martin F."/>
            <person name="Kohler A."/>
            <person name="Murat C."/>
            <person name="Balestrini R."/>
            <person name="Coutinho P.M."/>
            <person name="Jaillon O."/>
            <person name="Montanini B."/>
            <person name="Morin E."/>
            <person name="Noel B."/>
            <person name="Percudani R."/>
            <person name="Porcel B."/>
            <person name="Rubini A."/>
            <person name="Amicucci A."/>
            <person name="Amselem J."/>
            <person name="Anthouard V."/>
            <person name="Arcioni S."/>
            <person name="Artiguenave F."/>
            <person name="Aury J.M."/>
            <person name="Ballario P."/>
            <person name="Bolchi A."/>
            <person name="Brenna A."/>
            <person name="Brun A."/>
            <person name="Buee M."/>
            <person name="Cantarel B."/>
            <person name="Chevalier G."/>
            <person name="Couloux A."/>
            <person name="Da Silva C."/>
            <person name="Denoeud F."/>
            <person name="Duplessis S."/>
            <person name="Ghignone S."/>
            <person name="Hilselberger B."/>
            <person name="Iotti M."/>
            <person name="Marcais B."/>
            <person name="Mello A."/>
            <person name="Miranda M."/>
            <person name="Pacioni G."/>
            <person name="Quesneville H."/>
            <person name="Riccioni C."/>
            <person name="Ruotolo R."/>
            <person name="Splivallo R."/>
            <person name="Stocchi V."/>
            <person name="Tisserant E."/>
            <person name="Viscomi A.R."/>
            <person name="Zambonelli A."/>
            <person name="Zampieri E."/>
            <person name="Henrissat B."/>
            <person name="Lebrun M.H."/>
            <person name="Paolocci F."/>
            <person name="Bonfante P."/>
            <person name="Ottonello S."/>
            <person name="Wincker P."/>
        </authorList>
    </citation>
    <scope>NUCLEOTIDE SEQUENCE [LARGE SCALE GENOMIC DNA]</scope>
    <source>
        <strain evidence="13 14">Mel28</strain>
    </source>
</reference>
<comment type="subcellular location">
    <subcellularLocation>
        <location evidence="1">Nucleus</location>
    </subcellularLocation>
</comment>
<sequence>MIVIWHPPPQSTRERRVDESVGVILFFPPSFSFLLWCVYLHLSKKHFFSHRSGLIYCLRTTPFPLFRCFFPPSILIPCSPRSVTALHKKKPSPPPLTYPSSFHSFPPRAPSYIPHPPSPAPAIHQHSLSFFHYRNIALVFYSHPHILLVRFYLPTTFELIRLPASPHPLPHSKTKPLPNIPSSHLHTLPPHIINNHKLAPTALFYSPAPERLPSPHHLLHPTSGSDETILPSISRTPSRSPLPSLNNTLASVALPSPPLRINGGFPMTFATSSPGASTAGQGTTPPICQNCTTSTTPLWRRDESGSVLCNACGLFLKLHGKARPISLKTDVIKSRNRVKNSGQPAKKKSLFDSPNGSANNHSAARSENGTPPPGHRKPSSGTASNRSVSPQSRAGTPLPPPSHMAPSIFESLHQAENSMVGSPSTLPAINTLNHPSPGSTSSLHDRHLENPALTLDCLISANNKLKTRVAELELVNDLFRGRVSELETSEANARRAEITRREVEAQLRLCLDASAKREEELKRKLDDAERELTDLRGDQQRKKVRVSDLTE</sequence>
<keyword evidence="5" id="KW-0805">Transcription regulation</keyword>
<keyword evidence="3 8" id="KW-0863">Zinc-finger</keyword>
<evidence type="ECO:0000256" key="6">
    <source>
        <dbReference type="ARBA" id="ARBA00023163"/>
    </source>
</evidence>
<organism evidence="13 14">
    <name type="scientific">Tuber melanosporum (strain Mel28)</name>
    <name type="common">Perigord black truffle</name>
    <dbReference type="NCBI Taxonomy" id="656061"/>
    <lineage>
        <taxon>Eukaryota</taxon>
        <taxon>Fungi</taxon>
        <taxon>Dikarya</taxon>
        <taxon>Ascomycota</taxon>
        <taxon>Pezizomycotina</taxon>
        <taxon>Pezizomycetes</taxon>
        <taxon>Pezizales</taxon>
        <taxon>Tuberaceae</taxon>
        <taxon>Tuber</taxon>
    </lineage>
</organism>
<dbReference type="GO" id="GO:0005634">
    <property type="term" value="C:nucleus"/>
    <property type="evidence" value="ECO:0007669"/>
    <property type="project" value="UniProtKB-SubCell"/>
</dbReference>
<evidence type="ECO:0000256" key="11">
    <source>
        <dbReference type="SAM" id="Phobius"/>
    </source>
</evidence>
<evidence type="ECO:0000256" key="8">
    <source>
        <dbReference type="PROSITE-ProRule" id="PRU00094"/>
    </source>
</evidence>
<dbReference type="EMBL" id="FN430012">
    <property type="protein sequence ID" value="CAZ80199.1"/>
    <property type="molecule type" value="Genomic_DNA"/>
</dbReference>
<dbReference type="Gene3D" id="3.30.50.10">
    <property type="entry name" value="Erythroid Transcription Factor GATA-1, subunit A"/>
    <property type="match status" value="1"/>
</dbReference>
<keyword evidence="9" id="KW-0175">Coiled coil</keyword>
<evidence type="ECO:0000259" key="12">
    <source>
        <dbReference type="PROSITE" id="PS50114"/>
    </source>
</evidence>
<dbReference type="Proteomes" id="UP000006911">
    <property type="component" value="Unassembled WGS sequence"/>
</dbReference>
<feature type="region of interest" description="Disordered" evidence="10">
    <location>
        <begin position="334"/>
        <end position="406"/>
    </location>
</feature>
<keyword evidence="14" id="KW-1185">Reference proteome</keyword>
<keyword evidence="11" id="KW-0472">Membrane</keyword>
<dbReference type="FunFam" id="3.30.50.10:FF:000007">
    <property type="entry name" value="Nitrogen regulatory AreA, N-terminal"/>
    <property type="match status" value="1"/>
</dbReference>
<dbReference type="GeneID" id="9187225"/>
<evidence type="ECO:0000256" key="10">
    <source>
        <dbReference type="SAM" id="MobiDB-lite"/>
    </source>
</evidence>
<proteinExistence type="predicted"/>
<evidence type="ECO:0000313" key="14">
    <source>
        <dbReference type="Proteomes" id="UP000006911"/>
    </source>
</evidence>
<evidence type="ECO:0000256" key="5">
    <source>
        <dbReference type="ARBA" id="ARBA00023015"/>
    </source>
</evidence>
<dbReference type="GO" id="GO:0008270">
    <property type="term" value="F:zinc ion binding"/>
    <property type="evidence" value="ECO:0007669"/>
    <property type="project" value="UniProtKB-KW"/>
</dbReference>
<feature type="domain" description="GATA-type" evidence="12">
    <location>
        <begin position="288"/>
        <end position="335"/>
    </location>
</feature>
<dbReference type="SUPFAM" id="SSF57716">
    <property type="entry name" value="Glucocorticoid receptor-like (DNA-binding domain)"/>
    <property type="match status" value="1"/>
</dbReference>
<keyword evidence="4" id="KW-0862">Zinc</keyword>
<evidence type="ECO:0000256" key="4">
    <source>
        <dbReference type="ARBA" id="ARBA00022833"/>
    </source>
</evidence>
<dbReference type="PANTHER" id="PTHR10071:SF338">
    <property type="entry name" value="GATA-TYPE DOMAIN-CONTAINING PROTEIN"/>
    <property type="match status" value="1"/>
</dbReference>
<protein>
    <submittedName>
        <fullName evidence="13">(Perigord truffle) hypothetical protein</fullName>
    </submittedName>
</protein>
<dbReference type="GO" id="GO:0000122">
    <property type="term" value="P:negative regulation of transcription by RNA polymerase II"/>
    <property type="evidence" value="ECO:0007669"/>
    <property type="project" value="TreeGrafter"/>
</dbReference>
<keyword evidence="11" id="KW-0812">Transmembrane</keyword>
<dbReference type="PROSITE" id="PS50114">
    <property type="entry name" value="GATA_ZN_FINGER_2"/>
    <property type="match status" value="1"/>
</dbReference>
<keyword evidence="2" id="KW-0479">Metal-binding</keyword>
<dbReference type="RefSeq" id="XP_002836042.1">
    <property type="nucleotide sequence ID" value="XM_002835996.1"/>
</dbReference>
<dbReference type="InParanoid" id="D5G6Q6"/>
<name>D5G6Q6_TUBMM</name>
<dbReference type="InterPro" id="IPR000679">
    <property type="entry name" value="Znf_GATA"/>
</dbReference>
<evidence type="ECO:0000313" key="13">
    <source>
        <dbReference type="EMBL" id="CAZ80199.1"/>
    </source>
</evidence>
<dbReference type="InterPro" id="IPR039355">
    <property type="entry name" value="Transcription_factor_GATA"/>
</dbReference>
<accession>D5G6Q6</accession>
<feature type="compositionally biased region" description="Polar residues" evidence="10">
    <location>
        <begin position="379"/>
        <end position="394"/>
    </location>
</feature>
<dbReference type="AlphaFoldDB" id="D5G6Q6"/>
<dbReference type="GO" id="GO:0000978">
    <property type="term" value="F:RNA polymerase II cis-regulatory region sequence-specific DNA binding"/>
    <property type="evidence" value="ECO:0007669"/>
    <property type="project" value="TreeGrafter"/>
</dbReference>
<dbReference type="PRINTS" id="PR00619">
    <property type="entry name" value="GATAZNFINGER"/>
</dbReference>
<evidence type="ECO:0000256" key="2">
    <source>
        <dbReference type="ARBA" id="ARBA00022723"/>
    </source>
</evidence>
<dbReference type="STRING" id="656061.D5G6Q6"/>
<dbReference type="InterPro" id="IPR056998">
    <property type="entry name" value="Asd-4/GZF3_helical"/>
</dbReference>
<gene>
    <name evidence="13" type="ORF">GSTUM_00002171001</name>
</gene>
<dbReference type="PROSITE" id="PS00344">
    <property type="entry name" value="GATA_ZN_FINGER_1"/>
    <property type="match status" value="1"/>
</dbReference>
<keyword evidence="6" id="KW-0804">Transcription</keyword>
<dbReference type="GO" id="GO:0045944">
    <property type="term" value="P:positive regulation of transcription by RNA polymerase II"/>
    <property type="evidence" value="ECO:0007669"/>
    <property type="project" value="TreeGrafter"/>
</dbReference>
<feature type="region of interest" description="Disordered" evidence="10">
    <location>
        <begin position="418"/>
        <end position="445"/>
    </location>
</feature>
<keyword evidence="11" id="KW-1133">Transmembrane helix</keyword>
<dbReference type="HOGENOM" id="CLU_494482_0_0_1"/>
<dbReference type="GO" id="GO:0000981">
    <property type="term" value="F:DNA-binding transcription factor activity, RNA polymerase II-specific"/>
    <property type="evidence" value="ECO:0007669"/>
    <property type="project" value="TreeGrafter"/>
</dbReference>
<dbReference type="InterPro" id="IPR013088">
    <property type="entry name" value="Znf_NHR/GATA"/>
</dbReference>
<evidence type="ECO:0000256" key="9">
    <source>
        <dbReference type="SAM" id="Coils"/>
    </source>
</evidence>
<feature type="transmembrane region" description="Helical" evidence="11">
    <location>
        <begin position="20"/>
        <end position="42"/>
    </location>
</feature>
<keyword evidence="7" id="KW-0539">Nucleus</keyword>
<dbReference type="KEGG" id="tml:GSTUM_00002171001"/>
<evidence type="ECO:0000256" key="7">
    <source>
        <dbReference type="ARBA" id="ARBA00023242"/>
    </source>
</evidence>
<evidence type="ECO:0000256" key="1">
    <source>
        <dbReference type="ARBA" id="ARBA00004123"/>
    </source>
</evidence>
<dbReference type="CDD" id="cd00202">
    <property type="entry name" value="ZnF_GATA"/>
    <property type="match status" value="1"/>
</dbReference>
<dbReference type="Pfam" id="PF00320">
    <property type="entry name" value="GATA"/>
    <property type="match status" value="1"/>
</dbReference>
<dbReference type="SMART" id="SM00401">
    <property type="entry name" value="ZnF_GATA"/>
    <property type="match status" value="1"/>
</dbReference>
<feature type="coiled-coil region" evidence="9">
    <location>
        <begin position="486"/>
        <end position="545"/>
    </location>
</feature>
<evidence type="ECO:0000256" key="3">
    <source>
        <dbReference type="ARBA" id="ARBA00022771"/>
    </source>
</evidence>
<dbReference type="Pfam" id="PF25026">
    <property type="entry name" value="Asd-4"/>
    <property type="match status" value="1"/>
</dbReference>
<dbReference type="eggNOG" id="KOG1601">
    <property type="taxonomic scope" value="Eukaryota"/>
</dbReference>
<dbReference type="PANTHER" id="PTHR10071">
    <property type="entry name" value="TRANSCRIPTION FACTOR GATA FAMILY MEMBER"/>
    <property type="match status" value="1"/>
</dbReference>
<feature type="compositionally biased region" description="Polar residues" evidence="10">
    <location>
        <begin position="418"/>
        <end position="442"/>
    </location>
</feature>
<feature type="compositionally biased region" description="Polar residues" evidence="10">
    <location>
        <begin position="352"/>
        <end position="369"/>
    </location>
</feature>